<dbReference type="PROSITE" id="PS01124">
    <property type="entry name" value="HTH_ARAC_FAMILY_2"/>
    <property type="match status" value="1"/>
</dbReference>
<evidence type="ECO:0000259" key="4">
    <source>
        <dbReference type="PROSITE" id="PS01124"/>
    </source>
</evidence>
<dbReference type="RefSeq" id="WP_207976115.1">
    <property type="nucleotide sequence ID" value="NZ_JAGDEL010000003.1"/>
</dbReference>
<organism evidence="5 6">
    <name type="scientific">Metabacillus bambusae</name>
    <dbReference type="NCBI Taxonomy" id="2795218"/>
    <lineage>
        <taxon>Bacteria</taxon>
        <taxon>Bacillati</taxon>
        <taxon>Bacillota</taxon>
        <taxon>Bacilli</taxon>
        <taxon>Bacillales</taxon>
        <taxon>Bacillaceae</taxon>
        <taxon>Metabacillus</taxon>
    </lineage>
</organism>
<dbReference type="SMART" id="SM00342">
    <property type="entry name" value="HTH_ARAC"/>
    <property type="match status" value="1"/>
</dbReference>
<keyword evidence="6" id="KW-1185">Reference proteome</keyword>
<dbReference type="Gene3D" id="1.10.10.60">
    <property type="entry name" value="Homeodomain-like"/>
    <property type="match status" value="2"/>
</dbReference>
<evidence type="ECO:0000256" key="3">
    <source>
        <dbReference type="ARBA" id="ARBA00023163"/>
    </source>
</evidence>
<dbReference type="Gene3D" id="2.60.120.10">
    <property type="entry name" value="Jelly Rolls"/>
    <property type="match status" value="1"/>
</dbReference>
<comment type="caution">
    <text evidence="5">The sequence shown here is derived from an EMBL/GenBank/DDBJ whole genome shotgun (WGS) entry which is preliminary data.</text>
</comment>
<dbReference type="InterPro" id="IPR009057">
    <property type="entry name" value="Homeodomain-like_sf"/>
</dbReference>
<dbReference type="PANTHER" id="PTHR43280">
    <property type="entry name" value="ARAC-FAMILY TRANSCRIPTIONAL REGULATOR"/>
    <property type="match status" value="1"/>
</dbReference>
<dbReference type="Pfam" id="PF12833">
    <property type="entry name" value="HTH_18"/>
    <property type="match status" value="1"/>
</dbReference>
<sequence length="268" mass="31805">MNYKQPERLTNQHYMVPSSPFRIFYHTIQEHIELHWHEFYELSFVVSGEGKQILNGISYTMKRGDLFLLSPADFHEIYVENGSKVELYNVIFSEEMLRDGLQEMLFSRMVENVAVIKLEDILYIESEFQRLWAEEHSLNIGNQLMNKNILERIIIEFIRRSGEKKGFIKQKSINFENKHITKTLSYIQHHFRERLTLEQVAKEAQLSPTYFSKYFSKATGISFQSYLQELRLQFAKSLIKSSELPITEICYACGFNTLTHFNRSFKQK</sequence>
<dbReference type="EMBL" id="JAGDEL010000003">
    <property type="protein sequence ID" value="MBO1511279.1"/>
    <property type="molecule type" value="Genomic_DNA"/>
</dbReference>
<protein>
    <submittedName>
        <fullName evidence="5">Helix-turn-helix domain-containing protein</fullName>
    </submittedName>
</protein>
<reference evidence="5 6" key="1">
    <citation type="submission" date="2021-03" db="EMBL/GenBank/DDBJ databases">
        <title>Whole genome sequence of Metabacillus bambusae BG109.</title>
        <authorList>
            <person name="Jeong J.W."/>
        </authorList>
    </citation>
    <scope>NUCLEOTIDE SEQUENCE [LARGE SCALE GENOMIC DNA]</scope>
    <source>
        <strain evidence="5 6">BG109</strain>
    </source>
</reference>
<dbReference type="Pfam" id="PF02311">
    <property type="entry name" value="AraC_binding"/>
    <property type="match status" value="1"/>
</dbReference>
<gene>
    <name evidence="5" type="ORF">I7822_06285</name>
</gene>
<accession>A0ABS3MZH8</accession>
<dbReference type="InterPro" id="IPR018060">
    <property type="entry name" value="HTH_AraC"/>
</dbReference>
<dbReference type="InterPro" id="IPR014710">
    <property type="entry name" value="RmlC-like_jellyroll"/>
</dbReference>
<evidence type="ECO:0000313" key="5">
    <source>
        <dbReference type="EMBL" id="MBO1511279.1"/>
    </source>
</evidence>
<keyword evidence="3" id="KW-0804">Transcription</keyword>
<dbReference type="Proteomes" id="UP000663981">
    <property type="component" value="Unassembled WGS sequence"/>
</dbReference>
<feature type="domain" description="HTH araC/xylS-type" evidence="4">
    <location>
        <begin position="181"/>
        <end position="268"/>
    </location>
</feature>
<dbReference type="InterPro" id="IPR037923">
    <property type="entry name" value="HTH-like"/>
</dbReference>
<dbReference type="SUPFAM" id="SSF46689">
    <property type="entry name" value="Homeodomain-like"/>
    <property type="match status" value="2"/>
</dbReference>
<name>A0ABS3MZH8_9BACI</name>
<evidence type="ECO:0000313" key="6">
    <source>
        <dbReference type="Proteomes" id="UP000663981"/>
    </source>
</evidence>
<evidence type="ECO:0000256" key="2">
    <source>
        <dbReference type="ARBA" id="ARBA00023125"/>
    </source>
</evidence>
<dbReference type="SUPFAM" id="SSF51215">
    <property type="entry name" value="Regulatory protein AraC"/>
    <property type="match status" value="1"/>
</dbReference>
<dbReference type="InterPro" id="IPR003313">
    <property type="entry name" value="AraC-bd"/>
</dbReference>
<proteinExistence type="predicted"/>
<dbReference type="PANTHER" id="PTHR43280:SF2">
    <property type="entry name" value="HTH-TYPE TRANSCRIPTIONAL REGULATOR EXSA"/>
    <property type="match status" value="1"/>
</dbReference>
<evidence type="ECO:0000256" key="1">
    <source>
        <dbReference type="ARBA" id="ARBA00023015"/>
    </source>
</evidence>
<keyword evidence="2" id="KW-0238">DNA-binding</keyword>
<keyword evidence="1" id="KW-0805">Transcription regulation</keyword>